<dbReference type="RefSeq" id="WP_270885404.1">
    <property type="nucleotide sequence ID" value="NZ_JAQFVF010000089.1"/>
</dbReference>
<dbReference type="Proteomes" id="UP001596044">
    <property type="component" value="Unassembled WGS sequence"/>
</dbReference>
<accession>A0ABW0K9S5</accession>
<dbReference type="InterPro" id="IPR058600">
    <property type="entry name" value="YhjD-like"/>
</dbReference>
<gene>
    <name evidence="1" type="ORF">ACFPOG_17785</name>
</gene>
<comment type="caution">
    <text evidence="1">The sequence shown here is derived from an EMBL/GenBank/DDBJ whole genome shotgun (WGS) entry which is preliminary data.</text>
</comment>
<dbReference type="Pfam" id="PF26325">
    <property type="entry name" value="YhjD"/>
    <property type="match status" value="1"/>
</dbReference>
<reference evidence="2" key="1">
    <citation type="journal article" date="2019" name="Int. J. Syst. Evol. Microbiol.">
        <title>The Global Catalogue of Microorganisms (GCM) 10K type strain sequencing project: providing services to taxonomists for standard genome sequencing and annotation.</title>
        <authorList>
            <consortium name="The Broad Institute Genomics Platform"/>
            <consortium name="The Broad Institute Genome Sequencing Center for Infectious Disease"/>
            <person name="Wu L."/>
            <person name="Ma J."/>
        </authorList>
    </citation>
    <scope>NUCLEOTIDE SEQUENCE [LARGE SCALE GENOMIC DNA]</scope>
    <source>
        <strain evidence="2">KACC 11904</strain>
    </source>
</reference>
<evidence type="ECO:0000313" key="1">
    <source>
        <dbReference type="EMBL" id="MFC5450103.1"/>
    </source>
</evidence>
<organism evidence="1 2">
    <name type="scientific">Paenibacillus aestuarii</name>
    <dbReference type="NCBI Taxonomy" id="516965"/>
    <lineage>
        <taxon>Bacteria</taxon>
        <taxon>Bacillati</taxon>
        <taxon>Bacillota</taxon>
        <taxon>Bacilli</taxon>
        <taxon>Bacillales</taxon>
        <taxon>Paenibacillaceae</taxon>
        <taxon>Paenibacillus</taxon>
    </lineage>
</organism>
<name>A0ABW0K9S5_9BACL</name>
<proteinExistence type="predicted"/>
<dbReference type="EMBL" id="JBHSMJ010000025">
    <property type="protein sequence ID" value="MFC5450103.1"/>
    <property type="molecule type" value="Genomic_DNA"/>
</dbReference>
<evidence type="ECO:0000313" key="2">
    <source>
        <dbReference type="Proteomes" id="UP001596044"/>
    </source>
</evidence>
<sequence>MASVTPTEVETFLIREYVMLPFLIKIVENNLDKMKSGDYGRPLQELYIGITTKMIDRINADLTIVRKSLRDLRIKIWEDKSKAGVGNAIYYRYVCRGYEHELAILREQAKAELGTRLGKYAQRLEDELTRG</sequence>
<keyword evidence="2" id="KW-1185">Reference proteome</keyword>
<protein>
    <submittedName>
        <fullName evidence="1">Uncharacterized protein</fullName>
    </submittedName>
</protein>